<accession>A0ACC2X7P3</accession>
<reference evidence="1" key="1">
    <citation type="submission" date="2023-04" db="EMBL/GenBank/DDBJ databases">
        <title>Draft Genome sequencing of Naganishia species isolated from polar environments using Oxford Nanopore Technology.</title>
        <authorList>
            <person name="Leo P."/>
            <person name="Venkateswaran K."/>
        </authorList>
    </citation>
    <scope>NUCLEOTIDE SEQUENCE</scope>
    <source>
        <strain evidence="1">DBVPG 5303</strain>
    </source>
</reference>
<evidence type="ECO:0000313" key="1">
    <source>
        <dbReference type="EMBL" id="KAJ9118772.1"/>
    </source>
</evidence>
<dbReference type="Proteomes" id="UP001234202">
    <property type="component" value="Unassembled WGS sequence"/>
</dbReference>
<organism evidence="1 2">
    <name type="scientific">Naganishia onofrii</name>
    <dbReference type="NCBI Taxonomy" id="1851511"/>
    <lineage>
        <taxon>Eukaryota</taxon>
        <taxon>Fungi</taxon>
        <taxon>Dikarya</taxon>
        <taxon>Basidiomycota</taxon>
        <taxon>Agaricomycotina</taxon>
        <taxon>Tremellomycetes</taxon>
        <taxon>Filobasidiales</taxon>
        <taxon>Filobasidiaceae</taxon>
        <taxon>Naganishia</taxon>
    </lineage>
</organism>
<name>A0ACC2X7P3_9TREE</name>
<gene>
    <name evidence="1" type="ORF">QFC24_005971</name>
</gene>
<dbReference type="EMBL" id="JASBWV010000027">
    <property type="protein sequence ID" value="KAJ9118772.1"/>
    <property type="molecule type" value="Genomic_DNA"/>
</dbReference>
<comment type="caution">
    <text evidence="1">The sequence shown here is derived from an EMBL/GenBank/DDBJ whole genome shotgun (WGS) entry which is preliminary data.</text>
</comment>
<protein>
    <submittedName>
        <fullName evidence="1">Uncharacterized protein</fullName>
    </submittedName>
</protein>
<sequence length="204" mass="22295">MNEYFSASRQDGEVELNESKESLLPEFNAVAMSQLEAMGFPQIRCQKALLATGNSDPEAATNWLFEHMEDSGMLPSHFISLLADMGFTHAQAKKALRETDGNAERAVEWFFSHPDDNGEEAAAPIASASTTQSVGGSAVPPAHYRLKALISHKGPSVHSGHYVATVRGDDGSWVLFNDEKVVKAEGEGNDVMKSLAYLYIYERV</sequence>
<evidence type="ECO:0000313" key="2">
    <source>
        <dbReference type="Proteomes" id="UP001234202"/>
    </source>
</evidence>
<proteinExistence type="predicted"/>
<keyword evidence="2" id="KW-1185">Reference proteome</keyword>